<dbReference type="AlphaFoldDB" id="A0A5J4X3N3"/>
<sequence length="143" mass="16708">MDKVLKLADQYSLKTDVSHISGLSITIPDSVSRLSRCRDYAVKREVLQKLNKELRNQISIDIFVKHANRECLRYCSISKDRFTVKPNGFSFEWLKKVPLLHSPFSQLLKTIRKVKRERVQGVALIAPEWPIISYIQSCERLKY</sequence>
<dbReference type="Proteomes" id="UP000324800">
    <property type="component" value="Unassembled WGS sequence"/>
</dbReference>
<organism evidence="1 2">
    <name type="scientific">Streblomastix strix</name>
    <dbReference type="NCBI Taxonomy" id="222440"/>
    <lineage>
        <taxon>Eukaryota</taxon>
        <taxon>Metamonada</taxon>
        <taxon>Preaxostyla</taxon>
        <taxon>Oxymonadida</taxon>
        <taxon>Streblomastigidae</taxon>
        <taxon>Streblomastix</taxon>
    </lineage>
</organism>
<evidence type="ECO:0000313" key="1">
    <source>
        <dbReference type="EMBL" id="KAA6401382.1"/>
    </source>
</evidence>
<proteinExistence type="predicted"/>
<reference evidence="1 2" key="1">
    <citation type="submission" date="2019-03" db="EMBL/GenBank/DDBJ databases">
        <title>Single cell metagenomics reveals metabolic interactions within the superorganism composed of flagellate Streblomastix strix and complex community of Bacteroidetes bacteria on its surface.</title>
        <authorList>
            <person name="Treitli S.C."/>
            <person name="Kolisko M."/>
            <person name="Husnik F."/>
            <person name="Keeling P."/>
            <person name="Hampl V."/>
        </authorList>
    </citation>
    <scope>NUCLEOTIDE SEQUENCE [LARGE SCALE GENOMIC DNA]</scope>
    <source>
        <strain evidence="1">ST1C</strain>
    </source>
</reference>
<evidence type="ECO:0000313" key="2">
    <source>
        <dbReference type="Proteomes" id="UP000324800"/>
    </source>
</evidence>
<protein>
    <submittedName>
        <fullName evidence="1">Uncharacterized protein</fullName>
    </submittedName>
</protein>
<dbReference type="EMBL" id="SNRW01000399">
    <property type="protein sequence ID" value="KAA6401382.1"/>
    <property type="molecule type" value="Genomic_DNA"/>
</dbReference>
<accession>A0A5J4X3N3</accession>
<dbReference type="OrthoDB" id="7692528at2759"/>
<comment type="caution">
    <text evidence="1">The sequence shown here is derived from an EMBL/GenBank/DDBJ whole genome shotgun (WGS) entry which is preliminary data.</text>
</comment>
<name>A0A5J4X3N3_9EUKA</name>
<gene>
    <name evidence="1" type="ORF">EZS28_003093</name>
</gene>